<feature type="compositionally biased region" description="Low complexity" evidence="5">
    <location>
        <begin position="276"/>
        <end position="309"/>
    </location>
</feature>
<keyword evidence="2 4" id="KW-0808">Transferase</keyword>
<reference evidence="6" key="1">
    <citation type="submission" date="2023-04" db="EMBL/GenBank/DDBJ databases">
        <title>Phytophthora lilii NBRC 32176.</title>
        <authorList>
            <person name="Ichikawa N."/>
            <person name="Sato H."/>
            <person name="Tonouchi N."/>
        </authorList>
    </citation>
    <scope>NUCLEOTIDE SEQUENCE</scope>
    <source>
        <strain evidence="6">NBRC 32176</strain>
    </source>
</reference>
<evidence type="ECO:0000313" key="6">
    <source>
        <dbReference type="EMBL" id="GMF21864.1"/>
    </source>
</evidence>
<feature type="region of interest" description="Disordered" evidence="5">
    <location>
        <begin position="589"/>
        <end position="612"/>
    </location>
</feature>
<dbReference type="PANTHER" id="PTHR12400:SF21">
    <property type="entry name" value="KINASE"/>
    <property type="match status" value="1"/>
</dbReference>
<dbReference type="PANTHER" id="PTHR12400">
    <property type="entry name" value="INOSITOL POLYPHOSPHATE KINASE"/>
    <property type="match status" value="1"/>
</dbReference>
<evidence type="ECO:0000313" key="7">
    <source>
        <dbReference type="Proteomes" id="UP001165083"/>
    </source>
</evidence>
<evidence type="ECO:0000256" key="5">
    <source>
        <dbReference type="SAM" id="MobiDB-lite"/>
    </source>
</evidence>
<dbReference type="OrthoDB" id="2573163at2759"/>
<comment type="similarity">
    <text evidence="1 4">Belongs to the inositol phosphokinase (IPK) family.</text>
</comment>
<dbReference type="GO" id="GO:0005737">
    <property type="term" value="C:cytoplasm"/>
    <property type="evidence" value="ECO:0007669"/>
    <property type="project" value="TreeGrafter"/>
</dbReference>
<dbReference type="InterPro" id="IPR005522">
    <property type="entry name" value="IPK"/>
</dbReference>
<dbReference type="GO" id="GO:0005634">
    <property type="term" value="C:nucleus"/>
    <property type="evidence" value="ECO:0007669"/>
    <property type="project" value="TreeGrafter"/>
</dbReference>
<evidence type="ECO:0000256" key="2">
    <source>
        <dbReference type="ARBA" id="ARBA00022679"/>
    </source>
</evidence>
<organism evidence="6 7">
    <name type="scientific">Phytophthora lilii</name>
    <dbReference type="NCBI Taxonomy" id="2077276"/>
    <lineage>
        <taxon>Eukaryota</taxon>
        <taxon>Sar</taxon>
        <taxon>Stramenopiles</taxon>
        <taxon>Oomycota</taxon>
        <taxon>Peronosporomycetes</taxon>
        <taxon>Peronosporales</taxon>
        <taxon>Peronosporaceae</taxon>
        <taxon>Phytophthora</taxon>
    </lineage>
</organism>
<feature type="region of interest" description="Disordered" evidence="5">
    <location>
        <begin position="276"/>
        <end position="371"/>
    </location>
</feature>
<dbReference type="GO" id="GO:0046854">
    <property type="term" value="P:phosphatidylinositol phosphate biosynthetic process"/>
    <property type="evidence" value="ECO:0007669"/>
    <property type="project" value="TreeGrafter"/>
</dbReference>
<gene>
    <name evidence="6" type="ORF">Plil01_000866200</name>
</gene>
<protein>
    <recommendedName>
        <fullName evidence="4">Kinase</fullName>
        <ecNumber evidence="4">2.7.-.-</ecNumber>
    </recommendedName>
</protein>
<dbReference type="InterPro" id="IPR038286">
    <property type="entry name" value="IPK_sf"/>
</dbReference>
<dbReference type="EMBL" id="BSXW01000421">
    <property type="protein sequence ID" value="GMF21864.1"/>
    <property type="molecule type" value="Genomic_DNA"/>
</dbReference>
<dbReference type="GO" id="GO:0000828">
    <property type="term" value="F:inositol hexakisphosphate kinase activity"/>
    <property type="evidence" value="ECO:0007669"/>
    <property type="project" value="TreeGrafter"/>
</dbReference>
<dbReference type="EC" id="2.7.-.-" evidence="4"/>
<evidence type="ECO:0000256" key="1">
    <source>
        <dbReference type="ARBA" id="ARBA00007374"/>
    </source>
</evidence>
<dbReference type="Proteomes" id="UP001165083">
    <property type="component" value="Unassembled WGS sequence"/>
</dbReference>
<comment type="caution">
    <text evidence="6">The sequence shown here is derived from an EMBL/GenBank/DDBJ whole genome shotgun (WGS) entry which is preliminary data.</text>
</comment>
<dbReference type="GO" id="GO:0032958">
    <property type="term" value="P:inositol phosphate biosynthetic process"/>
    <property type="evidence" value="ECO:0007669"/>
    <property type="project" value="InterPro"/>
</dbReference>
<dbReference type="Pfam" id="PF03770">
    <property type="entry name" value="IPK"/>
    <property type="match status" value="2"/>
</dbReference>
<feature type="compositionally biased region" description="Basic residues" evidence="5">
    <location>
        <begin position="310"/>
        <end position="324"/>
    </location>
</feature>
<dbReference type="Gene3D" id="3.30.470.160">
    <property type="entry name" value="Inositol polyphosphate kinase"/>
    <property type="match status" value="1"/>
</dbReference>
<proteinExistence type="inferred from homology"/>
<sequence>MADYAKLLKSELVSATHLQGACWTAVPDGVVVEKVDIERGLHHAGDEHEPNEVVGRLCGRAVDPVEHVAAAVGAEQHYVVAGEVLDFSVALQQDELRDDGHGFEVDGEGPEDLHDLELLVEDQRQQRAGHDGELEVQEGVVRLVVRAAERLLEADDVDDGAREEQEQDLHQRVVQAHEVEEQVHARDEKEAAAAEAEELVGPNEVVARALDGTRFYLYNHQAGGHTAFLRSGGGSVCKPVVALELQFYEALAPQFPQLRPFVPQFLGKVKVELTATTPSGSPTSPSSSQSSTSTPPTELLTPTEPLTTPKKMRKGSFVKKRRLGKYSASNTMAPPTSEGGYSAKLWKQERARKSKKNAKGDSSGALTRSDSGNTKDYLVLGDLTRNFRRPCVLDIKMGTRQHGEDAPPAKVISHTAKCAATTSLALGLRLCGMQIYDERDGTYTIWDKTWGRQLKPEDIEPALETVRECILSVHHRQYVANRMLLCNCCADEQYITSGPTLRWNALEELRAKIRQLKNIMATTTGLRCWGSSLLLIYEGDQTYGPPNVDVRLIDFAHCQMSASLDTPDEGMLLGLTNIDRYLGNIAARRPSNEKSGATSPSSPPKATLSLVA</sequence>
<keyword evidence="7" id="KW-1185">Reference proteome</keyword>
<name>A0A9W6TWI1_9STRA</name>
<accession>A0A9W6TWI1</accession>
<dbReference type="AlphaFoldDB" id="A0A9W6TWI1"/>
<evidence type="ECO:0000256" key="4">
    <source>
        <dbReference type="RuleBase" id="RU363090"/>
    </source>
</evidence>
<keyword evidence="3 4" id="KW-0418">Kinase</keyword>
<evidence type="ECO:0000256" key="3">
    <source>
        <dbReference type="ARBA" id="ARBA00022777"/>
    </source>
</evidence>
<dbReference type="SUPFAM" id="SSF56104">
    <property type="entry name" value="SAICAR synthase-like"/>
    <property type="match status" value="1"/>
</dbReference>